<keyword evidence="12" id="KW-1185">Reference proteome</keyword>
<dbReference type="EMBL" id="JBBJCI010000405">
    <property type="protein sequence ID" value="KAK7231482.1"/>
    <property type="molecule type" value="Genomic_DNA"/>
</dbReference>
<evidence type="ECO:0000256" key="1">
    <source>
        <dbReference type="ARBA" id="ARBA00004127"/>
    </source>
</evidence>
<evidence type="ECO:0000313" key="12">
    <source>
        <dbReference type="Proteomes" id="UP001363151"/>
    </source>
</evidence>
<evidence type="ECO:0000256" key="2">
    <source>
        <dbReference type="ARBA" id="ARBA00008577"/>
    </source>
</evidence>
<comment type="similarity">
    <text evidence="2">Belongs to the castor/pollux (TC 1.A.1.23) family.</text>
</comment>
<name>A0ABR1FIL2_AURAN</name>
<keyword evidence="4 9" id="KW-0812">Transmembrane</keyword>
<feature type="transmembrane region" description="Helical" evidence="9">
    <location>
        <begin position="184"/>
        <end position="203"/>
    </location>
</feature>
<feature type="transmembrane region" description="Helical" evidence="9">
    <location>
        <begin position="121"/>
        <end position="141"/>
    </location>
</feature>
<evidence type="ECO:0000256" key="8">
    <source>
        <dbReference type="SAM" id="MobiDB-lite"/>
    </source>
</evidence>
<dbReference type="Pfam" id="PF06241">
    <property type="entry name" value="Castor_Poll_mid"/>
    <property type="match status" value="1"/>
</dbReference>
<dbReference type="InterPro" id="IPR044849">
    <property type="entry name" value="CASTOR/POLLUX/SYM8-like"/>
</dbReference>
<accession>A0ABR1FIL2</accession>
<keyword evidence="7 9" id="KW-0472">Membrane</keyword>
<feature type="compositionally biased region" description="Acidic residues" evidence="8">
    <location>
        <begin position="98"/>
        <end position="114"/>
    </location>
</feature>
<evidence type="ECO:0000256" key="4">
    <source>
        <dbReference type="ARBA" id="ARBA00022692"/>
    </source>
</evidence>
<gene>
    <name evidence="11" type="ORF">SO694_0025904</name>
</gene>
<dbReference type="PANTHER" id="PTHR31563:SF10">
    <property type="entry name" value="ION CHANNEL POLLUX-RELATED"/>
    <property type="match status" value="1"/>
</dbReference>
<dbReference type="SUPFAM" id="SSF116726">
    <property type="entry name" value="TrkA C-terminal domain-like"/>
    <property type="match status" value="1"/>
</dbReference>
<sequence length="823" mass="88292">MGGHEQPKPRPSRALLFVRTAVVVAGLYRIRDMSAAQESSSRVVACLRARLAVAGYDGEGAMGQELAARACLEPGDESLEVAAPDGGGEAVASCGGGDDNEGGDDGGGDDDDEETFTPARLGALALAIVALAFAAYCYAFLDDLPPWLQRCILAGDDAGHPLSKRVAYELDCWFSSNPYSKVLALLYVSIALVLVGGGLLYGVSATGFGDAVWETLAGVGIDWTFASDAEKPFSSASGLLTRLVAIASSLGGMFITALLLGIVSDAVGDYVDDLRKGKSDVLEHGHTLILGWNDKVLAVVEQISNANESEGGGVVVILCEKDKEEQEAEIDDFDYDDAGTTVICRQGNPLLVGDLRKVNAGGARSTIVLADDAGTPDQADARSLRIVLSLVGLREAANGGLGGHVVVEMQDVDNEPLVRMVGGESVETVVAHDVIGRLMIQCARQPGLAEVWGSMLGFEGCEFYVKAWPELVGATFDECCVRFPDAVPLGILRNGDVLLNPGRSATVEAGDGLVVLAEDDDSYEAAPAAALRSSLSAPPVDGDQAPECVLFCGWRRDLDDIVQLLDDFVVPGSELYLFNQVPVDEQRDRLLEARAQRKRPPELRNLAVHHSCGNLCSRRDLERLPMGEFTSCIILANETVEETSTDRDSQALATLLLLRDIQTQRLKDAPRPPSPSSAARHNSCVWAEEIKATCKCVVLSEILDSRTQHLISDAGISDYVLSNELVSMTLAMVAEDRTVNLIVKHLFEEEGSELYIRNIADYVEPGDDPSFFDVMALARRKDPPEIAVGYRAAGEDHAVLNPPDKHEPRQWHPDDRLVVLAED</sequence>
<keyword evidence="6" id="KW-0406">Ion transport</keyword>
<protein>
    <submittedName>
        <fullName evidence="11">Monovalent cation:H+ antiporter</fullName>
    </submittedName>
</protein>
<dbReference type="InterPro" id="IPR036721">
    <property type="entry name" value="RCK_C_sf"/>
</dbReference>
<evidence type="ECO:0000256" key="7">
    <source>
        <dbReference type="ARBA" id="ARBA00023136"/>
    </source>
</evidence>
<comment type="subcellular location">
    <subcellularLocation>
        <location evidence="1">Endomembrane system</location>
        <topology evidence="1">Multi-pass membrane protein</topology>
    </subcellularLocation>
</comment>
<dbReference type="PROSITE" id="PS51201">
    <property type="entry name" value="RCK_N"/>
    <property type="match status" value="1"/>
</dbReference>
<dbReference type="PANTHER" id="PTHR31563">
    <property type="entry name" value="ION CHANNEL POLLUX-RELATED"/>
    <property type="match status" value="1"/>
</dbReference>
<feature type="domain" description="RCK N-terminal" evidence="10">
    <location>
        <begin position="284"/>
        <end position="430"/>
    </location>
</feature>
<dbReference type="Gene3D" id="3.40.50.720">
    <property type="entry name" value="NAD(P)-binding Rossmann-like Domain"/>
    <property type="match status" value="2"/>
</dbReference>
<feature type="region of interest" description="Disordered" evidence="8">
    <location>
        <begin position="84"/>
        <end position="114"/>
    </location>
</feature>
<comment type="caution">
    <text evidence="11">The sequence shown here is derived from an EMBL/GenBank/DDBJ whole genome shotgun (WGS) entry which is preliminary data.</text>
</comment>
<dbReference type="Proteomes" id="UP001363151">
    <property type="component" value="Unassembled WGS sequence"/>
</dbReference>
<evidence type="ECO:0000259" key="10">
    <source>
        <dbReference type="PROSITE" id="PS51201"/>
    </source>
</evidence>
<keyword evidence="3" id="KW-0813">Transport</keyword>
<keyword evidence="5 9" id="KW-1133">Transmembrane helix</keyword>
<evidence type="ECO:0000256" key="9">
    <source>
        <dbReference type="SAM" id="Phobius"/>
    </source>
</evidence>
<feature type="compositionally biased region" description="Gly residues" evidence="8">
    <location>
        <begin position="85"/>
        <end position="97"/>
    </location>
</feature>
<feature type="transmembrane region" description="Helical" evidence="9">
    <location>
        <begin position="239"/>
        <end position="263"/>
    </location>
</feature>
<reference evidence="11 12" key="1">
    <citation type="submission" date="2024-03" db="EMBL/GenBank/DDBJ databases">
        <title>Aureococcus anophagefferens CCMP1851 and Kratosvirus quantuckense: Draft genome of a second virus-susceptible host strain in the model system.</title>
        <authorList>
            <person name="Chase E."/>
            <person name="Truchon A.R."/>
            <person name="Schepens W."/>
            <person name="Wilhelm S.W."/>
        </authorList>
    </citation>
    <scope>NUCLEOTIDE SEQUENCE [LARGE SCALE GENOMIC DNA]</scope>
    <source>
        <strain evidence="11 12">CCMP1851</strain>
    </source>
</reference>
<evidence type="ECO:0000256" key="6">
    <source>
        <dbReference type="ARBA" id="ARBA00023065"/>
    </source>
</evidence>
<dbReference type="InterPro" id="IPR010420">
    <property type="entry name" value="CASTOR/POLLUX/SYM8_dom"/>
</dbReference>
<organism evidence="11 12">
    <name type="scientific">Aureococcus anophagefferens</name>
    <name type="common">Harmful bloom alga</name>
    <dbReference type="NCBI Taxonomy" id="44056"/>
    <lineage>
        <taxon>Eukaryota</taxon>
        <taxon>Sar</taxon>
        <taxon>Stramenopiles</taxon>
        <taxon>Ochrophyta</taxon>
        <taxon>Pelagophyceae</taxon>
        <taxon>Pelagomonadales</taxon>
        <taxon>Pelagomonadaceae</taxon>
        <taxon>Aureococcus</taxon>
    </lineage>
</organism>
<proteinExistence type="inferred from homology"/>
<evidence type="ECO:0000256" key="5">
    <source>
        <dbReference type="ARBA" id="ARBA00022989"/>
    </source>
</evidence>
<evidence type="ECO:0000256" key="3">
    <source>
        <dbReference type="ARBA" id="ARBA00022448"/>
    </source>
</evidence>
<evidence type="ECO:0000313" key="11">
    <source>
        <dbReference type="EMBL" id="KAK7231482.1"/>
    </source>
</evidence>
<dbReference type="InterPro" id="IPR003148">
    <property type="entry name" value="RCK_N"/>
</dbReference>